<organism evidence="7 8">
    <name type="scientific">Knoellia remsis</name>
    <dbReference type="NCBI Taxonomy" id="407159"/>
    <lineage>
        <taxon>Bacteria</taxon>
        <taxon>Bacillati</taxon>
        <taxon>Actinomycetota</taxon>
        <taxon>Actinomycetes</taxon>
        <taxon>Micrococcales</taxon>
        <taxon>Intrasporangiaceae</taxon>
        <taxon>Knoellia</taxon>
    </lineage>
</organism>
<dbReference type="GO" id="GO:0006355">
    <property type="term" value="P:regulation of DNA-templated transcription"/>
    <property type="evidence" value="ECO:0007669"/>
    <property type="project" value="InterPro"/>
</dbReference>
<evidence type="ECO:0000313" key="7">
    <source>
        <dbReference type="EMBL" id="PRY52241.1"/>
    </source>
</evidence>
<dbReference type="AlphaFoldDB" id="A0A2T0U2U6"/>
<dbReference type="EMBL" id="PVTI01000034">
    <property type="protein sequence ID" value="PRY52241.1"/>
    <property type="molecule type" value="Genomic_DNA"/>
</dbReference>
<keyword evidence="3" id="KW-0805">Transcription regulation</keyword>
<sequence>MSMKSERLNVRCSADSLALLREAAELQGQDMTSFVMGAALDRARAVLSEDRGLRLTPDEVLQVERALAADAKASPQLVNLIRSVRSAQNARA</sequence>
<keyword evidence="2" id="KW-1277">Toxin-antitoxin system</keyword>
<evidence type="ECO:0000256" key="3">
    <source>
        <dbReference type="ARBA" id="ARBA00023015"/>
    </source>
</evidence>
<accession>A0A2T0U2U6</accession>
<evidence type="ECO:0000256" key="4">
    <source>
        <dbReference type="ARBA" id="ARBA00023125"/>
    </source>
</evidence>
<dbReference type="OrthoDB" id="4829464at2"/>
<comment type="caution">
    <text evidence="7">The sequence shown here is derived from an EMBL/GenBank/DDBJ whole genome shotgun (WGS) entry which is preliminary data.</text>
</comment>
<dbReference type="Proteomes" id="UP000237822">
    <property type="component" value="Unassembled WGS sequence"/>
</dbReference>
<dbReference type="PANTHER" id="PTHR35401">
    <property type="entry name" value="COPG FAMILY HELIX-TURN-HELIX PROTEIN-RELATED-RELATED"/>
    <property type="match status" value="1"/>
</dbReference>
<dbReference type="InterPro" id="IPR010985">
    <property type="entry name" value="Ribbon_hlx_hlx"/>
</dbReference>
<keyword evidence="5" id="KW-0804">Transcription</keyword>
<evidence type="ECO:0000256" key="5">
    <source>
        <dbReference type="ARBA" id="ARBA00023163"/>
    </source>
</evidence>
<evidence type="ECO:0000256" key="2">
    <source>
        <dbReference type="ARBA" id="ARBA00022649"/>
    </source>
</evidence>
<keyword evidence="8" id="KW-1185">Reference proteome</keyword>
<name>A0A2T0U2U6_9MICO</name>
<dbReference type="Pfam" id="PF08681">
    <property type="entry name" value="TacA1"/>
    <property type="match status" value="1"/>
</dbReference>
<dbReference type="InterPro" id="IPR014795">
    <property type="entry name" value="TacA_1-like"/>
</dbReference>
<dbReference type="RefSeq" id="WP_106298860.1">
    <property type="nucleotide sequence ID" value="NZ_PVTI01000034.1"/>
</dbReference>
<keyword evidence="4" id="KW-0238">DNA-binding</keyword>
<comment type="similarity">
    <text evidence="6">Belongs to the TacA antitoxin family.</text>
</comment>
<keyword evidence="1" id="KW-0678">Repressor</keyword>
<reference evidence="7 8" key="1">
    <citation type="submission" date="2018-03" db="EMBL/GenBank/DDBJ databases">
        <title>Genomic Encyclopedia of Archaeal and Bacterial Type Strains, Phase II (KMG-II): from individual species to whole genera.</title>
        <authorList>
            <person name="Goeker M."/>
        </authorList>
    </citation>
    <scope>NUCLEOTIDE SEQUENCE [LARGE SCALE GENOMIC DNA]</scope>
    <source>
        <strain evidence="7 8">ATCC BAA-1496</strain>
    </source>
</reference>
<dbReference type="GO" id="GO:0003677">
    <property type="term" value="F:DNA binding"/>
    <property type="evidence" value="ECO:0007669"/>
    <property type="project" value="UniProtKB-KW"/>
</dbReference>
<dbReference type="SUPFAM" id="SSF47598">
    <property type="entry name" value="Ribbon-helix-helix"/>
    <property type="match status" value="1"/>
</dbReference>
<evidence type="ECO:0000256" key="1">
    <source>
        <dbReference type="ARBA" id="ARBA00022491"/>
    </source>
</evidence>
<dbReference type="Gene3D" id="1.20.5.780">
    <property type="entry name" value="Single helix bin"/>
    <property type="match status" value="1"/>
</dbReference>
<evidence type="ECO:0000256" key="6">
    <source>
        <dbReference type="ARBA" id="ARBA00049988"/>
    </source>
</evidence>
<gene>
    <name evidence="7" type="ORF">BCF74_13420</name>
</gene>
<evidence type="ECO:0000313" key="8">
    <source>
        <dbReference type="Proteomes" id="UP000237822"/>
    </source>
</evidence>
<proteinExistence type="inferred from homology"/>
<protein>
    <submittedName>
        <fullName evidence="7">Uncharacterized protein (DUF1778 family)</fullName>
    </submittedName>
</protein>
<dbReference type="PANTHER" id="PTHR35401:SF1">
    <property type="entry name" value="CYTOPLASMIC PROTEIN"/>
    <property type="match status" value="1"/>
</dbReference>